<dbReference type="Gene3D" id="3.30.559.30">
    <property type="entry name" value="Nonribosomal peptide synthetase, condensation domain"/>
    <property type="match status" value="2"/>
</dbReference>
<comment type="cofactor">
    <cofactor evidence="1">
        <name>pantetheine 4'-phosphate</name>
        <dbReference type="ChEBI" id="CHEBI:47942"/>
    </cofactor>
</comment>
<dbReference type="RefSeq" id="WP_380755846.1">
    <property type="nucleotide sequence ID" value="NZ_JBHSRF010000031.1"/>
</dbReference>
<protein>
    <submittedName>
        <fullName evidence="6">Amino acid adenylation domain-containing protein</fullName>
    </submittedName>
</protein>
<evidence type="ECO:0000256" key="4">
    <source>
        <dbReference type="SAM" id="MobiDB-lite"/>
    </source>
</evidence>
<dbReference type="Gene3D" id="3.40.50.12780">
    <property type="entry name" value="N-terminal domain of ligase-like"/>
    <property type="match status" value="2"/>
</dbReference>
<keyword evidence="2" id="KW-0596">Phosphopantetheine</keyword>
<dbReference type="InterPro" id="IPR045851">
    <property type="entry name" value="AMP-bd_C_sf"/>
</dbReference>
<dbReference type="NCBIfam" id="TIGR01733">
    <property type="entry name" value="AA-adenyl-dom"/>
    <property type="match status" value="1"/>
</dbReference>
<gene>
    <name evidence="6" type="ORF">ACFP1K_20910</name>
</gene>
<dbReference type="SMART" id="SM00823">
    <property type="entry name" value="PKS_PP"/>
    <property type="match status" value="1"/>
</dbReference>
<dbReference type="InterPro" id="IPR036736">
    <property type="entry name" value="ACP-like_sf"/>
</dbReference>
<dbReference type="InterPro" id="IPR020806">
    <property type="entry name" value="PKS_PP-bd"/>
</dbReference>
<dbReference type="InterPro" id="IPR042099">
    <property type="entry name" value="ANL_N_sf"/>
</dbReference>
<feature type="compositionally biased region" description="Low complexity" evidence="4">
    <location>
        <begin position="1446"/>
        <end position="1456"/>
    </location>
</feature>
<evidence type="ECO:0000256" key="3">
    <source>
        <dbReference type="ARBA" id="ARBA00022553"/>
    </source>
</evidence>
<keyword evidence="3" id="KW-0597">Phosphoprotein</keyword>
<evidence type="ECO:0000259" key="5">
    <source>
        <dbReference type="PROSITE" id="PS50075"/>
    </source>
</evidence>
<dbReference type="Pfam" id="PF13193">
    <property type="entry name" value="AMP-binding_C"/>
    <property type="match status" value="1"/>
</dbReference>
<organism evidence="6 7">
    <name type="scientific">Sphaerisporangium aureirubrum</name>
    <dbReference type="NCBI Taxonomy" id="1544736"/>
    <lineage>
        <taxon>Bacteria</taxon>
        <taxon>Bacillati</taxon>
        <taxon>Actinomycetota</taxon>
        <taxon>Actinomycetes</taxon>
        <taxon>Streptosporangiales</taxon>
        <taxon>Streptosporangiaceae</taxon>
        <taxon>Sphaerisporangium</taxon>
    </lineage>
</organism>
<dbReference type="InterPro" id="IPR025110">
    <property type="entry name" value="AMP-bd_C"/>
</dbReference>
<dbReference type="InterPro" id="IPR001242">
    <property type="entry name" value="Condensation_dom"/>
</dbReference>
<evidence type="ECO:0000313" key="6">
    <source>
        <dbReference type="EMBL" id="MFC6083642.1"/>
    </source>
</evidence>
<dbReference type="InterPro" id="IPR000873">
    <property type="entry name" value="AMP-dep_synth/lig_dom"/>
</dbReference>
<dbReference type="InterPro" id="IPR010071">
    <property type="entry name" value="AA_adenyl_dom"/>
</dbReference>
<reference evidence="7" key="1">
    <citation type="journal article" date="2019" name="Int. J. Syst. Evol. Microbiol.">
        <title>The Global Catalogue of Microorganisms (GCM) 10K type strain sequencing project: providing services to taxonomists for standard genome sequencing and annotation.</title>
        <authorList>
            <consortium name="The Broad Institute Genomics Platform"/>
            <consortium name="The Broad Institute Genome Sequencing Center for Infectious Disease"/>
            <person name="Wu L."/>
            <person name="Ma J."/>
        </authorList>
    </citation>
    <scope>NUCLEOTIDE SEQUENCE [LARGE SCALE GENOMIC DNA]</scope>
    <source>
        <strain evidence="7">JCM 30346</strain>
    </source>
</reference>
<dbReference type="SUPFAM" id="SSF52777">
    <property type="entry name" value="CoA-dependent acyltransferases"/>
    <property type="match status" value="4"/>
</dbReference>
<dbReference type="Pfam" id="PF00550">
    <property type="entry name" value="PP-binding"/>
    <property type="match status" value="1"/>
</dbReference>
<dbReference type="InterPro" id="IPR020845">
    <property type="entry name" value="AMP-binding_CS"/>
</dbReference>
<evidence type="ECO:0000256" key="1">
    <source>
        <dbReference type="ARBA" id="ARBA00001957"/>
    </source>
</evidence>
<proteinExistence type="predicted"/>
<dbReference type="InterPro" id="IPR023213">
    <property type="entry name" value="CAT-like_dom_sf"/>
</dbReference>
<dbReference type="Proteomes" id="UP001596137">
    <property type="component" value="Unassembled WGS sequence"/>
</dbReference>
<comment type="caution">
    <text evidence="6">The sequence shown here is derived from an EMBL/GenBank/DDBJ whole genome shotgun (WGS) entry which is preliminary data.</text>
</comment>
<name>A0ABW1NLM5_9ACTN</name>
<dbReference type="EMBL" id="JBHSRF010000031">
    <property type="protein sequence ID" value="MFC6083642.1"/>
    <property type="molecule type" value="Genomic_DNA"/>
</dbReference>
<evidence type="ECO:0000313" key="7">
    <source>
        <dbReference type="Proteomes" id="UP001596137"/>
    </source>
</evidence>
<accession>A0ABW1NLM5</accession>
<dbReference type="SUPFAM" id="SSF47336">
    <property type="entry name" value="ACP-like"/>
    <property type="match status" value="1"/>
</dbReference>
<dbReference type="Gene3D" id="3.30.300.30">
    <property type="match status" value="2"/>
</dbReference>
<keyword evidence="7" id="KW-1185">Reference proteome</keyword>
<dbReference type="InterPro" id="IPR009081">
    <property type="entry name" value="PP-bd_ACP"/>
</dbReference>
<dbReference type="Gene3D" id="3.30.559.10">
    <property type="entry name" value="Chloramphenicol acetyltransferase-like domain"/>
    <property type="match status" value="2"/>
</dbReference>
<dbReference type="Gene3D" id="1.10.1200.10">
    <property type="entry name" value="ACP-like"/>
    <property type="match status" value="1"/>
</dbReference>
<dbReference type="Pfam" id="PF00668">
    <property type="entry name" value="Condensation"/>
    <property type="match status" value="2"/>
</dbReference>
<dbReference type="CDD" id="cd19531">
    <property type="entry name" value="LCL_NRPS-like"/>
    <property type="match status" value="2"/>
</dbReference>
<dbReference type="PANTHER" id="PTHR45527">
    <property type="entry name" value="NONRIBOSOMAL PEPTIDE SYNTHETASE"/>
    <property type="match status" value="1"/>
</dbReference>
<dbReference type="Pfam" id="PF00501">
    <property type="entry name" value="AMP-binding"/>
    <property type="match status" value="1"/>
</dbReference>
<feature type="domain" description="Carrier" evidence="5">
    <location>
        <begin position="911"/>
        <end position="986"/>
    </location>
</feature>
<dbReference type="SUPFAM" id="SSF56801">
    <property type="entry name" value="Acetyl-CoA synthetase-like"/>
    <property type="match status" value="2"/>
</dbReference>
<evidence type="ECO:0000256" key="2">
    <source>
        <dbReference type="ARBA" id="ARBA00022450"/>
    </source>
</evidence>
<feature type="region of interest" description="Disordered" evidence="4">
    <location>
        <begin position="1441"/>
        <end position="1475"/>
    </location>
</feature>
<dbReference type="PANTHER" id="PTHR45527:SF1">
    <property type="entry name" value="FATTY ACID SYNTHASE"/>
    <property type="match status" value="1"/>
</dbReference>
<dbReference type="PROSITE" id="PS50075">
    <property type="entry name" value="CARRIER"/>
    <property type="match status" value="1"/>
</dbReference>
<sequence length="1768" mass="189232">MSKVQRGIMVFERLCPGTAVFNLRFAARHTGDLDEDRLDSALSVLVRRHPSLRATFADGDDGPVRVVRDDIVLTARRTDLRHLPPLRRAATALESAARVAAEAFDLERGPLVRVHSYRLADDERLLVFVAHHLVCDGGSMRVLLAELDAAYHGGLRGAAPDPAPAPAGPAALDYWRTHLTGLPELDLPADHARPAFPAFQAGSVPLRIPAELVADAERLARSERTTLFTVVLAAFQLLLGQHSGQTDFAVGTPEAGRSRPGVHGAVGLLSDLLVLRADLSGRPTFRELVRRARATCLAALAHRGVPFEDLVAALAPGRHIGGSLVRASIAFQGDWGEPTLAGSPIEQVPIARPGIRYDLDLHLWRDRGGLWGMWDYSAETFEPATATRMARRLPVLLARGLAEPDTPIDRLDLLTDQERELLAGWRQGPDTGDPDVSLVDLFSAQAARTPDAIAVEDPGRALTYRRLDERSNQLAHLLRRRSVEAGDVVGIRLGRSVDLLVAMLGIMKAGAAYLPLDPAYPADRTSYMVRDSSARMVVTDAELAELDGEPVSGAGLGPVPPDRPAYVLYTSGSTGRPKGVVITHRNAVPMVIWGGRAFSPDQLCRVLASTSISFDVSVFEFFAPLCAGGTVVVVENALSLLADPPDVTMVSSVPSAARALVKAGALPRGTRVVCLAGEAVTGTLVDDLYATGHIEAVYNLYGPTEDTTYSTYTLLRPAEQPPPIGAMLPHGRGYVLDGDLRPVPVGAVGELYLAGRGLSRGYVNQCALTASRYVADPYTATPGERMYRTGDMVRYRPDGALLYLGRRDFQVKVRGQRIELGEIENTLQGHAQVGDAVVTLRDGRLVGYLTACRPGSLDLDGIRAYLRRTLPIVMVPSTLVVLDALPRTPNGKVDRLALPAADAPVAAGGEPPRGDDEELVAEVWRQVLHLDTVGRDDDFFDLGGDSLKAGEVIVGLRERSGRGLPLRLVFENSRLADLAAALAVPVPSHAGQRVPPRPPDARPVLSFEQQRVWLECLIRSEGAYNLHGRQWLRGPLDVPALERGIRAIIERHESLRTTFPVVRGLPEQRVTEPDPSWRIAVEDLSGLGEGGAGAAARLADGEAARPFDLVRGPLLRCLLVRLSDTEHLLSMTVHHIVSDGRSIGLILRELSALYRAGGDAERAGLPPLPVQYLDYAVWQRATLTDERLASPIEYWRDRLAGAPPALALPTARRRLPSQGTVGGKARFVLGADEVAALHKLCRVHRVTPFMAMLAALATVLRRWSGQDDVVVGVPVDTRGAAGTGALVGLFVNTVPLRVEFTGDPAFAEVLDQVRRTAVEGYVNHGTTPLEILVGKLRPVRDPSRTPLFQVLLNMIEDAEDEWRLPGVVAEAPDLPAQPSKFDLNLDVHHSGNDYRLELLYHAERFEAPAMRALLDQVAAMLAAAADDPSRGVLEYELEHPAEDGDAAPPAGAVDARGLPREVGGSGDGSVRPSGVSGSAGDLLAGLTGDDVLAVPTGDAGLMMCATSLALPAGAVVATAGAPDAPAAWLRDVGATAVYLTVPLLRAVAADPAGTDLPLLRRAFLDNRGDLTAHDVVSMRRLAPRCRVVAVYRTAGGSVPLAAYEVPGAWSPSTAPLRVPIGWEVEGRPAVVRNPAGRRAVTGEVGELHVGGAGSGDLVRRRPDGLVEFAGPGAPVGDPLEAATVLRDLPEVLDAVVTAYRERDGRPGLAAYVACRETAVDLGRLRQHLVTHLPEYLIPRHVVTLRRLPLTAGGDYDLAALPAPHGGDA</sequence>
<dbReference type="PROSITE" id="PS00455">
    <property type="entry name" value="AMP_BINDING"/>
    <property type="match status" value="1"/>
</dbReference>